<dbReference type="Gene3D" id="2.40.440.10">
    <property type="entry name" value="L,D-transpeptidase catalytic domain-like"/>
    <property type="match status" value="1"/>
</dbReference>
<dbReference type="RefSeq" id="WP_093009090.1">
    <property type="nucleotide sequence ID" value="NZ_FOXV01000001.1"/>
</dbReference>
<keyword evidence="6 7" id="KW-0961">Cell wall biogenesis/degradation</keyword>
<evidence type="ECO:0000313" key="10">
    <source>
        <dbReference type="Proteomes" id="UP000243106"/>
    </source>
</evidence>
<dbReference type="GO" id="GO:0009252">
    <property type="term" value="P:peptidoglycan biosynthetic process"/>
    <property type="evidence" value="ECO:0007669"/>
    <property type="project" value="UniProtKB-UniPathway"/>
</dbReference>
<accession>A0A1I5V9B2</accession>
<dbReference type="GO" id="GO:0071555">
    <property type="term" value="P:cell wall organization"/>
    <property type="evidence" value="ECO:0007669"/>
    <property type="project" value="UniProtKB-UniRule"/>
</dbReference>
<dbReference type="CDD" id="cd16913">
    <property type="entry name" value="YkuD_like"/>
    <property type="match status" value="1"/>
</dbReference>
<comment type="pathway">
    <text evidence="1 7">Cell wall biogenesis; peptidoglycan biosynthesis.</text>
</comment>
<protein>
    <submittedName>
        <fullName evidence="9">L,D-transpeptidase catalytic domain</fullName>
    </submittedName>
</protein>
<evidence type="ECO:0000259" key="8">
    <source>
        <dbReference type="PROSITE" id="PS52029"/>
    </source>
</evidence>
<evidence type="ECO:0000256" key="2">
    <source>
        <dbReference type="ARBA" id="ARBA00005992"/>
    </source>
</evidence>
<dbReference type="EMBL" id="FOXV01000001">
    <property type="protein sequence ID" value="SFQ04012.1"/>
    <property type="molecule type" value="Genomic_DNA"/>
</dbReference>
<evidence type="ECO:0000256" key="7">
    <source>
        <dbReference type="PROSITE-ProRule" id="PRU01373"/>
    </source>
</evidence>
<proteinExistence type="inferred from homology"/>
<evidence type="ECO:0000256" key="6">
    <source>
        <dbReference type="ARBA" id="ARBA00023316"/>
    </source>
</evidence>
<dbReference type="Proteomes" id="UP000243106">
    <property type="component" value="Unassembled WGS sequence"/>
</dbReference>
<keyword evidence="3" id="KW-0808">Transferase</keyword>
<feature type="active site" description="Nucleophile" evidence="7">
    <location>
        <position position="134"/>
    </location>
</feature>
<feature type="domain" description="L,D-TPase catalytic" evidence="8">
    <location>
        <begin position="25"/>
        <end position="158"/>
    </location>
</feature>
<keyword evidence="10" id="KW-1185">Reference proteome</keyword>
<dbReference type="InterPro" id="IPR005490">
    <property type="entry name" value="LD_TPept_cat_dom"/>
</dbReference>
<reference evidence="10" key="1">
    <citation type="submission" date="2016-10" db="EMBL/GenBank/DDBJ databases">
        <authorList>
            <person name="Varghese N."/>
            <person name="Submissions S."/>
        </authorList>
    </citation>
    <scope>NUCLEOTIDE SEQUENCE [LARGE SCALE GENOMIC DNA]</scope>
    <source>
        <strain evidence="10">JCM 10271</strain>
    </source>
</reference>
<keyword evidence="5 7" id="KW-0573">Peptidoglycan synthesis</keyword>
<dbReference type="GO" id="GO:0008360">
    <property type="term" value="P:regulation of cell shape"/>
    <property type="evidence" value="ECO:0007669"/>
    <property type="project" value="UniProtKB-UniRule"/>
</dbReference>
<dbReference type="AlphaFoldDB" id="A0A1I5V9B2"/>
<evidence type="ECO:0000256" key="3">
    <source>
        <dbReference type="ARBA" id="ARBA00022679"/>
    </source>
</evidence>
<comment type="similarity">
    <text evidence="2">Belongs to the YkuD family.</text>
</comment>
<dbReference type="STRING" id="93684.SAMN05421853_101394"/>
<dbReference type="SUPFAM" id="SSF141523">
    <property type="entry name" value="L,D-transpeptidase catalytic domain-like"/>
    <property type="match status" value="1"/>
</dbReference>
<evidence type="ECO:0000256" key="5">
    <source>
        <dbReference type="ARBA" id="ARBA00022984"/>
    </source>
</evidence>
<dbReference type="GO" id="GO:0004180">
    <property type="term" value="F:carboxypeptidase activity"/>
    <property type="evidence" value="ECO:0007669"/>
    <property type="project" value="UniProtKB-ARBA"/>
</dbReference>
<dbReference type="UniPathway" id="UPA00219"/>
<sequence length="159" mass="17578">MLCLLALGLSACGSKFRTYNGPEVTQVIVDKSDRRMYLLHHSEVLKSYDIGLGFAPEGHKQFEGDGKTPEGLYFIDRRNPNSKFHLSIGIDYPNERDIAEALAMGKSPGGDIFIHGGPPKGSKADPRSDWTWGCIAVTNREMEHIYAMVDDGTPILIQP</sequence>
<dbReference type="GO" id="GO:0016740">
    <property type="term" value="F:transferase activity"/>
    <property type="evidence" value="ECO:0007669"/>
    <property type="project" value="UniProtKB-KW"/>
</dbReference>
<gene>
    <name evidence="9" type="ORF">SAMN05421853_101394</name>
</gene>
<dbReference type="InterPro" id="IPR038063">
    <property type="entry name" value="Transpep_catalytic_dom"/>
</dbReference>
<name>A0A1I5V9B2_9RHOB</name>
<dbReference type="PANTHER" id="PTHR36699">
    <property type="entry name" value="LD-TRANSPEPTIDASE"/>
    <property type="match status" value="1"/>
</dbReference>
<evidence type="ECO:0000313" key="9">
    <source>
        <dbReference type="EMBL" id="SFQ04012.1"/>
    </source>
</evidence>
<dbReference type="PROSITE" id="PS52029">
    <property type="entry name" value="LD_TPASE"/>
    <property type="match status" value="1"/>
</dbReference>
<evidence type="ECO:0000256" key="1">
    <source>
        <dbReference type="ARBA" id="ARBA00004752"/>
    </source>
</evidence>
<evidence type="ECO:0000256" key="4">
    <source>
        <dbReference type="ARBA" id="ARBA00022960"/>
    </source>
</evidence>
<organism evidence="9 10">
    <name type="scientific">Roseivivax halotolerans</name>
    <dbReference type="NCBI Taxonomy" id="93684"/>
    <lineage>
        <taxon>Bacteria</taxon>
        <taxon>Pseudomonadati</taxon>
        <taxon>Pseudomonadota</taxon>
        <taxon>Alphaproteobacteria</taxon>
        <taxon>Rhodobacterales</taxon>
        <taxon>Roseobacteraceae</taxon>
        <taxon>Roseivivax</taxon>
    </lineage>
</organism>
<keyword evidence="4 7" id="KW-0133">Cell shape</keyword>
<dbReference type="Pfam" id="PF03734">
    <property type="entry name" value="YkuD"/>
    <property type="match status" value="1"/>
</dbReference>
<feature type="active site" description="Proton donor/acceptor" evidence="7">
    <location>
        <position position="115"/>
    </location>
</feature>
<dbReference type="PANTHER" id="PTHR36699:SF1">
    <property type="entry name" value="L,D-TRANSPEPTIDASE YAFK-RELATED"/>
    <property type="match status" value="1"/>
</dbReference>